<keyword evidence="7" id="KW-1185">Reference proteome</keyword>
<keyword evidence="1" id="KW-0805">Transcription regulation</keyword>
<keyword evidence="4" id="KW-0472">Membrane</keyword>
<evidence type="ECO:0000313" key="7">
    <source>
        <dbReference type="Proteomes" id="UP000653730"/>
    </source>
</evidence>
<dbReference type="Proteomes" id="UP000653730">
    <property type="component" value="Unassembled WGS sequence"/>
</dbReference>
<feature type="domain" description="HTH araC/xylS-type" evidence="5">
    <location>
        <begin position="462"/>
        <end position="566"/>
    </location>
</feature>
<dbReference type="Gene3D" id="1.25.40.10">
    <property type="entry name" value="Tetratricopeptide repeat domain"/>
    <property type="match status" value="1"/>
</dbReference>
<evidence type="ECO:0000256" key="3">
    <source>
        <dbReference type="ARBA" id="ARBA00023163"/>
    </source>
</evidence>
<dbReference type="SUPFAM" id="SSF48452">
    <property type="entry name" value="TPR-like"/>
    <property type="match status" value="1"/>
</dbReference>
<dbReference type="PROSITE" id="PS01124">
    <property type="entry name" value="HTH_ARAC_FAMILY_2"/>
    <property type="match status" value="1"/>
</dbReference>
<keyword evidence="3" id="KW-0804">Transcription</keyword>
<organism evidence="6 7">
    <name type="scientific">Sinomicrobium weinanense</name>
    <dbReference type="NCBI Taxonomy" id="2842200"/>
    <lineage>
        <taxon>Bacteria</taxon>
        <taxon>Pseudomonadati</taxon>
        <taxon>Bacteroidota</taxon>
        <taxon>Flavobacteriia</taxon>
        <taxon>Flavobacteriales</taxon>
        <taxon>Flavobacteriaceae</taxon>
        <taxon>Sinomicrobium</taxon>
    </lineage>
</organism>
<dbReference type="EMBL" id="JACVDC010000039">
    <property type="protein sequence ID" value="MBC9796878.1"/>
    <property type="molecule type" value="Genomic_DNA"/>
</dbReference>
<reference evidence="6 7" key="1">
    <citation type="submission" date="2020-09" db="EMBL/GenBank/DDBJ databases">
        <title>Sinomicrobium weinanense sp. nov., a halophilic bacteria isolated from saline-alkali soil.</title>
        <authorList>
            <person name="Wu P."/>
            <person name="Ren H."/>
            <person name="Mei Y."/>
            <person name="Liang Y."/>
            <person name="Chen Z."/>
        </authorList>
    </citation>
    <scope>NUCLEOTIDE SEQUENCE [LARGE SCALE GENOMIC DNA]</scope>
    <source>
        <strain evidence="6 7">FJxs</strain>
    </source>
</reference>
<dbReference type="InterPro" id="IPR011990">
    <property type="entry name" value="TPR-like_helical_dom_sf"/>
</dbReference>
<evidence type="ECO:0000256" key="4">
    <source>
        <dbReference type="SAM" id="Phobius"/>
    </source>
</evidence>
<comment type="caution">
    <text evidence="6">The sequence shown here is derived from an EMBL/GenBank/DDBJ whole genome shotgun (WGS) entry which is preliminary data.</text>
</comment>
<evidence type="ECO:0000256" key="1">
    <source>
        <dbReference type="ARBA" id="ARBA00023015"/>
    </source>
</evidence>
<dbReference type="Gene3D" id="1.10.10.60">
    <property type="entry name" value="Homeodomain-like"/>
    <property type="match status" value="2"/>
</dbReference>
<dbReference type="GO" id="GO:0043565">
    <property type="term" value="F:sequence-specific DNA binding"/>
    <property type="evidence" value="ECO:0007669"/>
    <property type="project" value="InterPro"/>
</dbReference>
<dbReference type="SUPFAM" id="SSF46689">
    <property type="entry name" value="Homeodomain-like"/>
    <property type="match status" value="1"/>
</dbReference>
<dbReference type="Pfam" id="PF12833">
    <property type="entry name" value="HTH_18"/>
    <property type="match status" value="1"/>
</dbReference>
<dbReference type="PANTHER" id="PTHR43280:SF29">
    <property type="entry name" value="ARAC-FAMILY TRANSCRIPTIONAL REGULATOR"/>
    <property type="match status" value="1"/>
</dbReference>
<evidence type="ECO:0000256" key="2">
    <source>
        <dbReference type="ARBA" id="ARBA00023125"/>
    </source>
</evidence>
<dbReference type="SMART" id="SM00342">
    <property type="entry name" value="HTH_ARAC"/>
    <property type="match status" value="1"/>
</dbReference>
<dbReference type="InterPro" id="IPR018060">
    <property type="entry name" value="HTH_AraC"/>
</dbReference>
<keyword evidence="4" id="KW-1133">Transmembrane helix</keyword>
<dbReference type="InterPro" id="IPR009057">
    <property type="entry name" value="Homeodomain-like_sf"/>
</dbReference>
<proteinExistence type="predicted"/>
<name>A0A926JTB3_9FLAO</name>
<keyword evidence="2" id="KW-0238">DNA-binding</keyword>
<keyword evidence="4" id="KW-0812">Transmembrane</keyword>
<evidence type="ECO:0000259" key="5">
    <source>
        <dbReference type="PROSITE" id="PS01124"/>
    </source>
</evidence>
<dbReference type="AlphaFoldDB" id="A0A926JTB3"/>
<dbReference type="GO" id="GO:0003700">
    <property type="term" value="F:DNA-binding transcription factor activity"/>
    <property type="evidence" value="ECO:0007669"/>
    <property type="project" value="InterPro"/>
</dbReference>
<dbReference type="RefSeq" id="WP_187966020.1">
    <property type="nucleotide sequence ID" value="NZ_JACVDC010000039.1"/>
</dbReference>
<gene>
    <name evidence="6" type="ORF">IBL28_12935</name>
</gene>
<evidence type="ECO:0000313" key="6">
    <source>
        <dbReference type="EMBL" id="MBC9796878.1"/>
    </source>
</evidence>
<sequence length="578" mass="67438">MSRPQPTLFTVFLLLSFYTTMGQEGLRDTLFGKNYDELNELFYTYLPEDTLTARNIADAYLTKARAEKDTIRMAQGFRYYAAEFGPGTGLMYSDSVIDLTKNIYDKEYPARGYILKGYWSYYSDKYVKATENYLIANKYAVARNNVSQQLLIRPIMAALKHVAGKHREALAIEKAHLYALENDPEYKELYSNIPNREDGYAEDHIIAIYNLCQSYLQVREVDSSKIYIRRGIGESLEHGDTLQYYRFVSTGGVAEYYAGNYRSAIDSFTRAIPHLENKYTYTMAQFYKGRSYEVLGKDRNALSALKKADSLVEKLDYRFPELRPAYEYMINYYEAGQKRDSQLIYINKLLKLDEELLKNKSIDGEIARKYDRPYLLSQKEKLISHLEEKNNKNRIYKLLMVIMAALFGLFLVYYYQRQRMYKKRYRELLKENPAKMPDRSRTGEGAMSDSGVPAETFRSIEEGLVRFEEEKRFANPDVTLHSLAKELQTNSTYLSKVINTTREMNFSKYLHGLRINHIIQRLKQEERLRSYSIRGIAQEAGYNTAQSFASSFFRHTGINPSYFVKKLKEEKFAGEQTV</sequence>
<feature type="transmembrane region" description="Helical" evidence="4">
    <location>
        <begin position="395"/>
        <end position="415"/>
    </location>
</feature>
<dbReference type="PANTHER" id="PTHR43280">
    <property type="entry name" value="ARAC-FAMILY TRANSCRIPTIONAL REGULATOR"/>
    <property type="match status" value="1"/>
</dbReference>
<accession>A0A926JTB3</accession>
<protein>
    <submittedName>
        <fullName evidence="6">AraC family transcriptional regulator</fullName>
    </submittedName>
</protein>